<evidence type="ECO:0000256" key="1">
    <source>
        <dbReference type="SAM" id="Phobius"/>
    </source>
</evidence>
<dbReference type="Pfam" id="PF05437">
    <property type="entry name" value="AzlD"/>
    <property type="match status" value="1"/>
</dbReference>
<dbReference type="Proteomes" id="UP000475545">
    <property type="component" value="Unassembled WGS sequence"/>
</dbReference>
<feature type="transmembrane region" description="Helical" evidence="1">
    <location>
        <begin position="44"/>
        <end position="61"/>
    </location>
</feature>
<dbReference type="EMBL" id="WMBR01000004">
    <property type="protein sequence ID" value="MXP22860.1"/>
    <property type="molecule type" value="Genomic_DNA"/>
</dbReference>
<comment type="caution">
    <text evidence="2">The sequence shown here is derived from an EMBL/GenBank/DDBJ whole genome shotgun (WGS) entry which is preliminary data.</text>
</comment>
<evidence type="ECO:0000313" key="2">
    <source>
        <dbReference type="EMBL" id="MXP22860.1"/>
    </source>
</evidence>
<keyword evidence="1" id="KW-0812">Transmembrane</keyword>
<evidence type="ECO:0000313" key="3">
    <source>
        <dbReference type="Proteomes" id="UP000475545"/>
    </source>
</evidence>
<dbReference type="AlphaFoldDB" id="A0A6L7GSK5"/>
<sequence length="106" mass="10568">MTTAQLMTGVAVLAVGTYLIRVTGPALRSRYEVSPGAAELMDRAAIVLLVGVALTGAVFAGQEIAGWARPAGVAVGIVAAVWRAPLIVVIVLAAGVTAGLRACGVA</sequence>
<gene>
    <name evidence="2" type="ORF">GIY30_16080</name>
</gene>
<reference evidence="2 3" key="1">
    <citation type="submission" date="2019-11" db="EMBL/GenBank/DDBJ databases">
        <title>Gordonia sp. nov., a novel actinobacterium isolated from mangrove soil in Hainan.</title>
        <authorList>
            <person name="Huang X."/>
            <person name="Xie Y."/>
            <person name="Chu X."/>
            <person name="Xiao K."/>
        </authorList>
    </citation>
    <scope>NUCLEOTIDE SEQUENCE [LARGE SCALE GENOMIC DNA]</scope>
    <source>
        <strain evidence="2 3">HNM0687</strain>
    </source>
</reference>
<protein>
    <submittedName>
        <fullName evidence="2">AzlD domain-containing protein</fullName>
    </submittedName>
</protein>
<accession>A0A6L7GSK5</accession>
<dbReference type="InterPro" id="IPR008407">
    <property type="entry name" value="Brnchd-chn_aa_trnsp_AzlD"/>
</dbReference>
<proteinExistence type="predicted"/>
<feature type="transmembrane region" description="Helical" evidence="1">
    <location>
        <begin position="73"/>
        <end position="100"/>
    </location>
</feature>
<keyword evidence="1" id="KW-1133">Transmembrane helix</keyword>
<feature type="transmembrane region" description="Helical" evidence="1">
    <location>
        <begin position="6"/>
        <end position="23"/>
    </location>
</feature>
<keyword evidence="1" id="KW-0472">Membrane</keyword>
<name>A0A6L7GSK5_9ACTN</name>
<keyword evidence="3" id="KW-1185">Reference proteome</keyword>
<organism evidence="2 3">
    <name type="scientific">Gordonia mangrovi</name>
    <dbReference type="NCBI Taxonomy" id="2665643"/>
    <lineage>
        <taxon>Bacteria</taxon>
        <taxon>Bacillati</taxon>
        <taxon>Actinomycetota</taxon>
        <taxon>Actinomycetes</taxon>
        <taxon>Mycobacteriales</taxon>
        <taxon>Gordoniaceae</taxon>
        <taxon>Gordonia</taxon>
    </lineage>
</organism>
<dbReference type="RefSeq" id="WP_160903045.1">
    <property type="nucleotide sequence ID" value="NZ_CP102850.1"/>
</dbReference>